<keyword evidence="8" id="KW-0812">Transmembrane</keyword>
<evidence type="ECO:0000256" key="5">
    <source>
        <dbReference type="ARBA" id="ARBA00023002"/>
    </source>
</evidence>
<dbReference type="Pfam" id="PF00067">
    <property type="entry name" value="p450"/>
    <property type="match status" value="1"/>
</dbReference>
<keyword evidence="8" id="KW-0472">Membrane</keyword>
<gene>
    <name evidence="9" type="ORF">RDB_LOCUS17940</name>
</gene>
<keyword evidence="8" id="KW-1133">Transmembrane helix</keyword>
<protein>
    <recommendedName>
        <fullName evidence="11">O-methylsterigmatocystin oxidoreductase</fullName>
    </recommendedName>
</protein>
<dbReference type="GO" id="GO:0020037">
    <property type="term" value="F:heme binding"/>
    <property type="evidence" value="ECO:0007669"/>
    <property type="project" value="InterPro"/>
</dbReference>
<dbReference type="Proteomes" id="UP000663853">
    <property type="component" value="Unassembled WGS sequence"/>
</dbReference>
<dbReference type="GO" id="GO:0005506">
    <property type="term" value="F:iron ion binding"/>
    <property type="evidence" value="ECO:0007669"/>
    <property type="project" value="InterPro"/>
</dbReference>
<name>A0A8H3AK14_9AGAM</name>
<evidence type="ECO:0000256" key="1">
    <source>
        <dbReference type="ARBA" id="ARBA00001971"/>
    </source>
</evidence>
<evidence type="ECO:0000256" key="2">
    <source>
        <dbReference type="ARBA" id="ARBA00010617"/>
    </source>
</evidence>
<reference evidence="9" key="1">
    <citation type="submission" date="2021-01" db="EMBL/GenBank/DDBJ databases">
        <authorList>
            <person name="Kaushik A."/>
        </authorList>
    </citation>
    <scope>NUCLEOTIDE SEQUENCE</scope>
    <source>
        <strain evidence="9">AG6-10EEA</strain>
    </source>
</reference>
<dbReference type="PANTHER" id="PTHR46300">
    <property type="entry name" value="P450, PUTATIVE (EUROFUNG)-RELATED-RELATED"/>
    <property type="match status" value="1"/>
</dbReference>
<dbReference type="InterPro" id="IPR001128">
    <property type="entry name" value="Cyt_P450"/>
</dbReference>
<dbReference type="InterPro" id="IPR036396">
    <property type="entry name" value="Cyt_P450_sf"/>
</dbReference>
<evidence type="ECO:0000313" key="10">
    <source>
        <dbReference type="Proteomes" id="UP000663853"/>
    </source>
</evidence>
<dbReference type="EMBL" id="CAJMXA010000314">
    <property type="protein sequence ID" value="CAE6425631.1"/>
    <property type="molecule type" value="Genomic_DNA"/>
</dbReference>
<feature type="non-terminal residue" evidence="9">
    <location>
        <position position="1"/>
    </location>
</feature>
<feature type="transmembrane region" description="Helical" evidence="8">
    <location>
        <begin position="6"/>
        <end position="24"/>
    </location>
</feature>
<proteinExistence type="inferred from homology"/>
<evidence type="ECO:0000256" key="3">
    <source>
        <dbReference type="ARBA" id="ARBA00022617"/>
    </source>
</evidence>
<keyword evidence="5" id="KW-0560">Oxidoreductase</keyword>
<dbReference type="GO" id="GO:0004497">
    <property type="term" value="F:monooxygenase activity"/>
    <property type="evidence" value="ECO:0007669"/>
    <property type="project" value="UniProtKB-KW"/>
</dbReference>
<keyword evidence="6" id="KW-0408">Iron</keyword>
<accession>A0A8H3AK14</accession>
<dbReference type="SUPFAM" id="SSF48264">
    <property type="entry name" value="Cytochrome P450"/>
    <property type="match status" value="1"/>
</dbReference>
<evidence type="ECO:0000256" key="7">
    <source>
        <dbReference type="ARBA" id="ARBA00023033"/>
    </source>
</evidence>
<evidence type="ECO:0000313" key="9">
    <source>
        <dbReference type="EMBL" id="CAE6425631.1"/>
    </source>
</evidence>
<comment type="similarity">
    <text evidence="2">Belongs to the cytochrome P450 family.</text>
</comment>
<keyword evidence="7" id="KW-0503">Monooxygenase</keyword>
<evidence type="ECO:0008006" key="11">
    <source>
        <dbReference type="Google" id="ProtNLM"/>
    </source>
</evidence>
<sequence>MAGARHAFYTTLALLAPVLLWHFHKTRSRRKAKRLPALKSVPLLGSLPYLPIGESEHDIYIILGKQLESDIFYLELFGHELVVLNSSQAASDLFEKRSSLYSDRFCPPILGDKTMFDWSTNPVFLGYNDTWRHHRRMMNKWLSKREGTQFYNMQEKRARNLLQRFLEISTKKSPFPNVKDEINFAMAASIFQAAYGYTLQGKNDTFYQAAHRADKNAVRAVVMTRGIGRSMSKT</sequence>
<comment type="cofactor">
    <cofactor evidence="1">
        <name>heme</name>
        <dbReference type="ChEBI" id="CHEBI:30413"/>
    </cofactor>
</comment>
<keyword evidence="3" id="KW-0349">Heme</keyword>
<comment type="caution">
    <text evidence="9">The sequence shown here is derived from an EMBL/GenBank/DDBJ whole genome shotgun (WGS) entry which is preliminary data.</text>
</comment>
<dbReference type="AlphaFoldDB" id="A0A8H3AK14"/>
<evidence type="ECO:0000256" key="6">
    <source>
        <dbReference type="ARBA" id="ARBA00023004"/>
    </source>
</evidence>
<evidence type="ECO:0000256" key="4">
    <source>
        <dbReference type="ARBA" id="ARBA00022723"/>
    </source>
</evidence>
<dbReference type="Gene3D" id="1.10.630.10">
    <property type="entry name" value="Cytochrome P450"/>
    <property type="match status" value="1"/>
</dbReference>
<evidence type="ECO:0000256" key="8">
    <source>
        <dbReference type="SAM" id="Phobius"/>
    </source>
</evidence>
<dbReference type="InterPro" id="IPR050364">
    <property type="entry name" value="Cytochrome_P450_fung"/>
</dbReference>
<dbReference type="PANTHER" id="PTHR46300:SF7">
    <property type="entry name" value="P450, PUTATIVE (EUROFUNG)-RELATED"/>
    <property type="match status" value="1"/>
</dbReference>
<dbReference type="GO" id="GO:0016705">
    <property type="term" value="F:oxidoreductase activity, acting on paired donors, with incorporation or reduction of molecular oxygen"/>
    <property type="evidence" value="ECO:0007669"/>
    <property type="project" value="InterPro"/>
</dbReference>
<organism evidence="9 10">
    <name type="scientific">Rhizoctonia solani</name>
    <dbReference type="NCBI Taxonomy" id="456999"/>
    <lineage>
        <taxon>Eukaryota</taxon>
        <taxon>Fungi</taxon>
        <taxon>Dikarya</taxon>
        <taxon>Basidiomycota</taxon>
        <taxon>Agaricomycotina</taxon>
        <taxon>Agaricomycetes</taxon>
        <taxon>Cantharellales</taxon>
        <taxon>Ceratobasidiaceae</taxon>
        <taxon>Rhizoctonia</taxon>
    </lineage>
</organism>
<keyword evidence="4" id="KW-0479">Metal-binding</keyword>